<gene>
    <name evidence="1" type="ORF">AaeL_AAEL001679</name>
</gene>
<sequence length="173" mass="18959">MEESGIDEHVWVFASASAFKGVAGNTGEGVSEHSWATVVSETGTAVAFFIFQTQSTLVERLTQVVLAFFGVQNGERGILQLICGIFALSCTSPSREENSLVLIIRRLVNSCGINCFAELSWFVEFQQGQIVLESTTIELLVDVDSLDVTELSSHHQAFATKENTQPLFRNPVK</sequence>
<dbReference type="AlphaFoldDB" id="Q17KG5"/>
<dbReference type="HOGENOM" id="CLU_1548881_0_0_1"/>
<reference evidence="1" key="3">
    <citation type="submission" date="2012-09" db="EMBL/GenBank/DDBJ databases">
        <authorList>
            <consortium name="VectorBase"/>
        </authorList>
    </citation>
    <scope>NUCLEOTIDE SEQUENCE</scope>
    <source>
        <strain evidence="1">Liverpool</strain>
    </source>
</reference>
<proteinExistence type="predicted"/>
<name>Q17KG5_AEDAE</name>
<reference evidence="1" key="2">
    <citation type="journal article" date="2007" name="Science">
        <title>Genome sequence of Aedes aegypti, a major arbovirus vector.</title>
        <authorList>
            <person name="Nene V."/>
            <person name="Wortman J.R."/>
            <person name="Lawson D."/>
            <person name="Haas B."/>
            <person name="Kodira C."/>
            <person name="Tu Z.J."/>
            <person name="Loftus B."/>
            <person name="Xi Z."/>
            <person name="Megy K."/>
            <person name="Grabherr M."/>
            <person name="Ren Q."/>
            <person name="Zdobnov E.M."/>
            <person name="Lobo N.F."/>
            <person name="Campbell K.S."/>
            <person name="Brown S.E."/>
            <person name="Bonaldo M.F."/>
            <person name="Zhu J."/>
            <person name="Sinkins S.P."/>
            <person name="Hogenkamp D.G."/>
            <person name="Amedeo P."/>
            <person name="Arensburger P."/>
            <person name="Atkinson P.W."/>
            <person name="Bidwell S."/>
            <person name="Biedler J."/>
            <person name="Birney E."/>
            <person name="Bruggner R.V."/>
            <person name="Costas J."/>
            <person name="Coy M.R."/>
            <person name="Crabtree J."/>
            <person name="Crawford M."/>
            <person name="Debruyn B."/>
            <person name="Decaprio D."/>
            <person name="Eiglmeier K."/>
            <person name="Eisenstadt E."/>
            <person name="El-Dorry H."/>
            <person name="Gelbart W.M."/>
            <person name="Gomes S.L."/>
            <person name="Hammond M."/>
            <person name="Hannick L.I."/>
            <person name="Hogan J.R."/>
            <person name="Holmes M.H."/>
            <person name="Jaffe D."/>
            <person name="Johnston J.S."/>
            <person name="Kennedy R.C."/>
            <person name="Koo H."/>
            <person name="Kravitz S."/>
            <person name="Kriventseva E.V."/>
            <person name="Kulp D."/>
            <person name="Labutti K."/>
            <person name="Lee E."/>
            <person name="Li S."/>
            <person name="Lovin D.D."/>
            <person name="Mao C."/>
            <person name="Mauceli E."/>
            <person name="Menck C.F."/>
            <person name="Miller J.R."/>
            <person name="Montgomery P."/>
            <person name="Mori A."/>
            <person name="Nascimento A.L."/>
            <person name="Naveira H.F."/>
            <person name="Nusbaum C."/>
            <person name="O'leary S."/>
            <person name="Orvis J."/>
            <person name="Pertea M."/>
            <person name="Quesneville H."/>
            <person name="Reidenbach K.R."/>
            <person name="Rogers Y.H."/>
            <person name="Roth C.W."/>
            <person name="Schneider J.R."/>
            <person name="Schatz M."/>
            <person name="Shumway M."/>
            <person name="Stanke M."/>
            <person name="Stinson E.O."/>
            <person name="Tubio J.M."/>
            <person name="Vanzee J.P."/>
            <person name="Verjovski-Almeida S."/>
            <person name="Werner D."/>
            <person name="White O."/>
            <person name="Wyder S."/>
            <person name="Zeng Q."/>
            <person name="Zhao Q."/>
            <person name="Zhao Y."/>
            <person name="Hill C.A."/>
            <person name="Raikhel A.S."/>
            <person name="Soares M.B."/>
            <person name="Knudson D.L."/>
            <person name="Lee N.H."/>
            <person name="Galagan J."/>
            <person name="Salzberg S.L."/>
            <person name="Paulsen I.T."/>
            <person name="Dimopoulos G."/>
            <person name="Collins F.H."/>
            <person name="Birren B."/>
            <person name="Fraser-Liggett C.M."/>
            <person name="Severson D.W."/>
        </authorList>
    </citation>
    <scope>NUCLEOTIDE SEQUENCE [LARGE SCALE GENOMIC DNA]</scope>
    <source>
        <strain evidence="1">Liverpool</strain>
    </source>
</reference>
<evidence type="ECO:0000313" key="1">
    <source>
        <dbReference type="EMBL" id="EAT47185.1"/>
    </source>
</evidence>
<dbReference type="EMBL" id="CH477224">
    <property type="protein sequence ID" value="EAT47185.1"/>
    <property type="molecule type" value="Genomic_DNA"/>
</dbReference>
<dbReference type="PaxDb" id="7159-AAEL001679-PA"/>
<protein>
    <submittedName>
        <fullName evidence="1">AAEL001679-PA</fullName>
    </submittedName>
</protein>
<reference evidence="1" key="1">
    <citation type="submission" date="2005-10" db="EMBL/GenBank/DDBJ databases">
        <authorList>
            <person name="Loftus B.J."/>
            <person name="Nene V.M."/>
            <person name="Hannick L.I."/>
            <person name="Bidwell S."/>
            <person name="Haas B."/>
            <person name="Amedeo P."/>
            <person name="Orvis J."/>
            <person name="Wortman J.R."/>
            <person name="White O.R."/>
            <person name="Salzberg S."/>
            <person name="Shumway M."/>
            <person name="Koo H."/>
            <person name="Zhao Y."/>
            <person name="Holmes M."/>
            <person name="Miller J."/>
            <person name="Schatz M."/>
            <person name="Pop M."/>
            <person name="Pai G."/>
            <person name="Utterback T."/>
            <person name="Rogers Y.-H."/>
            <person name="Kravitz S."/>
            <person name="Fraser C.M."/>
        </authorList>
    </citation>
    <scope>NUCLEOTIDE SEQUENCE</scope>
    <source>
        <strain evidence="1">Liverpool</strain>
    </source>
</reference>
<evidence type="ECO:0000313" key="2">
    <source>
        <dbReference type="Proteomes" id="UP000682892"/>
    </source>
</evidence>
<organism evidence="1 2">
    <name type="scientific">Aedes aegypti</name>
    <name type="common">Yellowfever mosquito</name>
    <name type="synonym">Culex aegypti</name>
    <dbReference type="NCBI Taxonomy" id="7159"/>
    <lineage>
        <taxon>Eukaryota</taxon>
        <taxon>Metazoa</taxon>
        <taxon>Ecdysozoa</taxon>
        <taxon>Arthropoda</taxon>
        <taxon>Hexapoda</taxon>
        <taxon>Insecta</taxon>
        <taxon>Pterygota</taxon>
        <taxon>Neoptera</taxon>
        <taxon>Endopterygota</taxon>
        <taxon>Diptera</taxon>
        <taxon>Nematocera</taxon>
        <taxon>Culicoidea</taxon>
        <taxon>Culicidae</taxon>
        <taxon>Culicinae</taxon>
        <taxon>Aedini</taxon>
        <taxon>Aedes</taxon>
        <taxon>Stegomyia</taxon>
    </lineage>
</organism>
<dbReference type="Proteomes" id="UP000682892">
    <property type="component" value="Chromosome 1"/>
</dbReference>
<accession>Q17KG5</accession>